<accession>A0A2W1LV52</accession>
<dbReference type="InterPro" id="IPR023214">
    <property type="entry name" value="HAD_sf"/>
</dbReference>
<dbReference type="AlphaFoldDB" id="A0A2W1LV52"/>
<dbReference type="PANTHER" id="PTHR47478:SF1">
    <property type="entry name" value="PYRIMIDINE 5'-NUCLEOTIDASE YJJG"/>
    <property type="match status" value="1"/>
</dbReference>
<dbReference type="SFLD" id="SFLDS00003">
    <property type="entry name" value="Haloacid_Dehalogenase"/>
    <property type="match status" value="1"/>
</dbReference>
<dbReference type="Proteomes" id="UP000249522">
    <property type="component" value="Unassembled WGS sequence"/>
</dbReference>
<dbReference type="NCBIfam" id="TIGR01549">
    <property type="entry name" value="HAD-SF-IA-v1"/>
    <property type="match status" value="1"/>
</dbReference>
<dbReference type="InterPro" id="IPR052550">
    <property type="entry name" value="Pyrimidine_5'-ntase_YjjG"/>
</dbReference>
<dbReference type="EMBL" id="QKRB01000044">
    <property type="protein sequence ID" value="PZD95661.1"/>
    <property type="molecule type" value="Genomic_DNA"/>
</dbReference>
<dbReference type="SFLD" id="SFLDG01129">
    <property type="entry name" value="C1.5:_HAD__Beta-PGM__Phosphata"/>
    <property type="match status" value="1"/>
</dbReference>
<evidence type="ECO:0008006" key="3">
    <source>
        <dbReference type="Google" id="ProtNLM"/>
    </source>
</evidence>
<reference evidence="1 2" key="1">
    <citation type="submission" date="2018-06" db="EMBL/GenBank/DDBJ databases">
        <title>Paenibacillus imtechensis sp. nov.</title>
        <authorList>
            <person name="Pinnaka A.K."/>
            <person name="Singh H."/>
            <person name="Kaur M."/>
        </authorList>
    </citation>
    <scope>NUCLEOTIDE SEQUENCE [LARGE SCALE GENOMIC DNA]</scope>
    <source>
        <strain evidence="1 2">SMB1</strain>
    </source>
</reference>
<dbReference type="InterPro" id="IPR006439">
    <property type="entry name" value="HAD-SF_hydro_IA"/>
</dbReference>
<sequence length="237" mass="27010">MEPVRIILFDLDDTLLHFDDYWTVSMQETFRTFPLTAGIDLEVLFPVFLEKDELYHIEWLEGRLDGSEFRRHRFIDTLAAVGVDTGPEEADAFERWYWSVRAPHIPHDTSLIAKLQRLAGTYPLGIVTNGTTEDQFNKLNRMGLDTLFTQENVFISDAMGAAKPTPDSYLIPARAFGVRPEEVLFVGDSWQNDVEGPMRQGMQAVWMNRKGLPQPAEPKPVAVITDLAELEKLLADR</sequence>
<dbReference type="PRINTS" id="PR00413">
    <property type="entry name" value="HADHALOGNASE"/>
</dbReference>
<dbReference type="InterPro" id="IPR036412">
    <property type="entry name" value="HAD-like_sf"/>
</dbReference>
<dbReference type="Pfam" id="PF00702">
    <property type="entry name" value="Hydrolase"/>
    <property type="match status" value="1"/>
</dbReference>
<dbReference type="SUPFAM" id="SSF56784">
    <property type="entry name" value="HAD-like"/>
    <property type="match status" value="1"/>
</dbReference>
<dbReference type="OrthoDB" id="25198at2"/>
<dbReference type="Gene3D" id="1.20.120.710">
    <property type="entry name" value="Haloacid dehalogenase hydrolase-like domain"/>
    <property type="match status" value="1"/>
</dbReference>
<name>A0A2W1LV52_9BACL</name>
<gene>
    <name evidence="1" type="ORF">DNH61_14175</name>
</gene>
<dbReference type="Gene3D" id="3.40.50.1000">
    <property type="entry name" value="HAD superfamily/HAD-like"/>
    <property type="match status" value="1"/>
</dbReference>
<dbReference type="PANTHER" id="PTHR47478">
    <property type="match status" value="1"/>
</dbReference>
<protein>
    <recommendedName>
        <fullName evidence="3">HAD family hydrolase</fullName>
    </recommendedName>
</protein>
<comment type="caution">
    <text evidence="1">The sequence shown here is derived from an EMBL/GenBank/DDBJ whole genome shotgun (WGS) entry which is preliminary data.</text>
</comment>
<evidence type="ECO:0000313" key="1">
    <source>
        <dbReference type="EMBL" id="PZD95661.1"/>
    </source>
</evidence>
<evidence type="ECO:0000313" key="2">
    <source>
        <dbReference type="Proteomes" id="UP000249522"/>
    </source>
</evidence>
<keyword evidence="2" id="KW-1185">Reference proteome</keyword>
<organism evidence="1 2">
    <name type="scientific">Paenibacillus sambharensis</name>
    <dbReference type="NCBI Taxonomy" id="1803190"/>
    <lineage>
        <taxon>Bacteria</taxon>
        <taxon>Bacillati</taxon>
        <taxon>Bacillota</taxon>
        <taxon>Bacilli</taxon>
        <taxon>Bacillales</taxon>
        <taxon>Paenibacillaceae</taxon>
        <taxon>Paenibacillus</taxon>
    </lineage>
</organism>
<dbReference type="RefSeq" id="WP_111147291.1">
    <property type="nucleotide sequence ID" value="NZ_QKRB01000044.1"/>
</dbReference>
<proteinExistence type="predicted"/>